<comment type="subcellular location">
    <subcellularLocation>
        <location evidence="1 12">Cytoplasm</location>
    </subcellularLocation>
</comment>
<dbReference type="InterPro" id="IPR046886">
    <property type="entry name" value="RsmE_MTase_dom"/>
</dbReference>
<dbReference type="GO" id="GO:0070475">
    <property type="term" value="P:rRNA base methylation"/>
    <property type="evidence" value="ECO:0007669"/>
    <property type="project" value="TreeGrafter"/>
</dbReference>
<dbReference type="Pfam" id="PF20260">
    <property type="entry name" value="PUA_4"/>
    <property type="match status" value="1"/>
</dbReference>
<dbReference type="PANTHER" id="PTHR30027:SF3">
    <property type="entry name" value="16S RRNA (URACIL(1498)-N(3))-METHYLTRANSFERASE"/>
    <property type="match status" value="1"/>
</dbReference>
<evidence type="ECO:0000256" key="8">
    <source>
        <dbReference type="ARBA" id="ARBA00022679"/>
    </source>
</evidence>
<evidence type="ECO:0000256" key="11">
    <source>
        <dbReference type="ARBA" id="ARBA00047944"/>
    </source>
</evidence>
<comment type="caution">
    <text evidence="15">The sequence shown here is derived from an EMBL/GenBank/DDBJ whole genome shotgun (WGS) entry which is preliminary data.</text>
</comment>
<keyword evidence="8 12" id="KW-0808">Transferase</keyword>
<dbReference type="InterPro" id="IPR029026">
    <property type="entry name" value="tRNA_m1G_MTases_N"/>
</dbReference>
<evidence type="ECO:0000256" key="9">
    <source>
        <dbReference type="ARBA" id="ARBA00022691"/>
    </source>
</evidence>
<dbReference type="RefSeq" id="WP_193906704.1">
    <property type="nucleotide sequence ID" value="NZ_JADEXG010000020.1"/>
</dbReference>
<feature type="domain" description="Ribosomal RNA small subunit methyltransferase E methyltransferase" evidence="13">
    <location>
        <begin position="77"/>
        <end position="234"/>
    </location>
</feature>
<evidence type="ECO:0000256" key="7">
    <source>
        <dbReference type="ARBA" id="ARBA00022603"/>
    </source>
</evidence>
<keyword evidence="7 12" id="KW-0489">Methyltransferase</keyword>
<dbReference type="CDD" id="cd18084">
    <property type="entry name" value="RsmE-like"/>
    <property type="match status" value="1"/>
</dbReference>
<keyword evidence="6 12" id="KW-0698">rRNA processing</keyword>
<dbReference type="InterPro" id="IPR029028">
    <property type="entry name" value="Alpha/beta_knot_MTases"/>
</dbReference>
<dbReference type="GO" id="GO:0070042">
    <property type="term" value="F:rRNA (uridine-N3-)-methyltransferase activity"/>
    <property type="evidence" value="ECO:0007669"/>
    <property type="project" value="TreeGrafter"/>
</dbReference>
<comment type="function">
    <text evidence="10 12">Specifically methylates the N3 position of the uracil ring of uridine 1498 (m3U1498) in 16S rRNA. Acts on the fully assembled 30S ribosomal subunit.</text>
</comment>
<dbReference type="InterPro" id="IPR006700">
    <property type="entry name" value="RsmE"/>
</dbReference>
<evidence type="ECO:0000256" key="4">
    <source>
        <dbReference type="ARBA" id="ARBA00013673"/>
    </source>
</evidence>
<dbReference type="Proteomes" id="UP000636505">
    <property type="component" value="Unassembled WGS sequence"/>
</dbReference>
<protein>
    <recommendedName>
        <fullName evidence="4 12">Ribosomal RNA small subunit methyltransferase E</fullName>
        <ecNumber evidence="3 12">2.1.1.193</ecNumber>
    </recommendedName>
</protein>
<evidence type="ECO:0000256" key="6">
    <source>
        <dbReference type="ARBA" id="ARBA00022552"/>
    </source>
</evidence>
<keyword evidence="5 12" id="KW-0963">Cytoplasm</keyword>
<dbReference type="SUPFAM" id="SSF88697">
    <property type="entry name" value="PUA domain-like"/>
    <property type="match status" value="1"/>
</dbReference>
<evidence type="ECO:0000256" key="10">
    <source>
        <dbReference type="ARBA" id="ARBA00025699"/>
    </source>
</evidence>
<evidence type="ECO:0000256" key="12">
    <source>
        <dbReference type="PIRNR" id="PIRNR015601"/>
    </source>
</evidence>
<proteinExistence type="inferred from homology"/>
<evidence type="ECO:0000259" key="13">
    <source>
        <dbReference type="Pfam" id="PF04452"/>
    </source>
</evidence>
<evidence type="ECO:0000256" key="1">
    <source>
        <dbReference type="ARBA" id="ARBA00004496"/>
    </source>
</evidence>
<reference evidence="15" key="1">
    <citation type="submission" date="2020-10" db="EMBL/GenBank/DDBJ databases">
        <authorList>
            <person name="Castelo-Branco R."/>
            <person name="Eusebio N."/>
            <person name="Adriana R."/>
            <person name="Vieira A."/>
            <person name="Brugerolle De Fraissinette N."/>
            <person name="Rezende De Castro R."/>
            <person name="Schneider M.P."/>
            <person name="Vasconcelos V."/>
            <person name="Leao P.N."/>
        </authorList>
    </citation>
    <scope>NUCLEOTIDE SEQUENCE</scope>
    <source>
        <strain evidence="15">LEGE 07310</strain>
    </source>
</reference>
<evidence type="ECO:0000313" key="16">
    <source>
        <dbReference type="Proteomes" id="UP000636505"/>
    </source>
</evidence>
<dbReference type="EMBL" id="JADEXG010000020">
    <property type="protein sequence ID" value="MBE9077681.1"/>
    <property type="molecule type" value="Genomic_DNA"/>
</dbReference>
<dbReference type="EC" id="2.1.1.193" evidence="3 12"/>
<organism evidence="15 16">
    <name type="scientific">Vasconcelosia minhoensis LEGE 07310</name>
    <dbReference type="NCBI Taxonomy" id="915328"/>
    <lineage>
        <taxon>Bacteria</taxon>
        <taxon>Bacillati</taxon>
        <taxon>Cyanobacteriota</taxon>
        <taxon>Cyanophyceae</taxon>
        <taxon>Nodosilineales</taxon>
        <taxon>Cymatolegaceae</taxon>
        <taxon>Vasconcelosia</taxon>
        <taxon>Vasconcelosia minhoensis</taxon>
    </lineage>
</organism>
<name>A0A8J7ACI9_9CYAN</name>
<evidence type="ECO:0000256" key="2">
    <source>
        <dbReference type="ARBA" id="ARBA00005528"/>
    </source>
</evidence>
<keyword evidence="9 12" id="KW-0949">S-adenosyl-L-methionine</keyword>
<dbReference type="InterPro" id="IPR015947">
    <property type="entry name" value="PUA-like_sf"/>
</dbReference>
<dbReference type="PANTHER" id="PTHR30027">
    <property type="entry name" value="RIBOSOMAL RNA SMALL SUBUNIT METHYLTRANSFERASE E"/>
    <property type="match status" value="1"/>
</dbReference>
<comment type="similarity">
    <text evidence="2 12">Belongs to the RNA methyltransferase RsmE family.</text>
</comment>
<dbReference type="PIRSF" id="PIRSF015601">
    <property type="entry name" value="MTase_slr0722"/>
    <property type="match status" value="1"/>
</dbReference>
<dbReference type="AlphaFoldDB" id="A0A8J7ACI9"/>
<gene>
    <name evidence="15" type="ORF">IQ241_10295</name>
</gene>
<dbReference type="Gene3D" id="3.40.1280.10">
    <property type="match status" value="1"/>
</dbReference>
<dbReference type="GO" id="GO:0005737">
    <property type="term" value="C:cytoplasm"/>
    <property type="evidence" value="ECO:0007669"/>
    <property type="project" value="UniProtKB-SubCell"/>
</dbReference>
<evidence type="ECO:0000313" key="15">
    <source>
        <dbReference type="EMBL" id="MBE9077681.1"/>
    </source>
</evidence>
<keyword evidence="16" id="KW-1185">Reference proteome</keyword>
<comment type="catalytic activity">
    <reaction evidence="11 12">
        <text>uridine(1498) in 16S rRNA + S-adenosyl-L-methionine = N(3)-methyluridine(1498) in 16S rRNA + S-adenosyl-L-homocysteine + H(+)</text>
        <dbReference type="Rhea" id="RHEA:42920"/>
        <dbReference type="Rhea" id="RHEA-COMP:10283"/>
        <dbReference type="Rhea" id="RHEA-COMP:10284"/>
        <dbReference type="ChEBI" id="CHEBI:15378"/>
        <dbReference type="ChEBI" id="CHEBI:57856"/>
        <dbReference type="ChEBI" id="CHEBI:59789"/>
        <dbReference type="ChEBI" id="CHEBI:65315"/>
        <dbReference type="ChEBI" id="CHEBI:74502"/>
        <dbReference type="EC" id="2.1.1.193"/>
    </reaction>
</comment>
<dbReference type="NCBIfam" id="NF008697">
    <property type="entry name" value="PRK11713.4-1"/>
    <property type="match status" value="1"/>
</dbReference>
<evidence type="ECO:0000256" key="5">
    <source>
        <dbReference type="ARBA" id="ARBA00022490"/>
    </source>
</evidence>
<accession>A0A8J7ACI9</accession>
<dbReference type="NCBIfam" id="TIGR00046">
    <property type="entry name" value="RsmE family RNA methyltransferase"/>
    <property type="match status" value="1"/>
</dbReference>
<evidence type="ECO:0000256" key="3">
    <source>
        <dbReference type="ARBA" id="ARBA00012328"/>
    </source>
</evidence>
<dbReference type="InterPro" id="IPR046887">
    <property type="entry name" value="RsmE_PUA-like"/>
</dbReference>
<dbReference type="Pfam" id="PF04452">
    <property type="entry name" value="Methyltrans_RNA"/>
    <property type="match status" value="1"/>
</dbReference>
<evidence type="ECO:0000259" key="14">
    <source>
        <dbReference type="Pfam" id="PF20260"/>
    </source>
</evidence>
<dbReference type="SUPFAM" id="SSF75217">
    <property type="entry name" value="alpha/beta knot"/>
    <property type="match status" value="1"/>
</dbReference>
<sequence>MSQLQRLTISEQQCQGRTLDLLPEQVHYLRRVLRLAPGSRFIAQDGQGQQWLATLGDKLDQAELEEVQRGGSAIAPFILIAALPKGSGFDAVVRQATEIGVTDIYPVLSQRTLLNPSDSRVSRWQRIAQEASEQSERLTIPEIHPPVSFPALLQQPALASQQYLCVARGEYPHLLTQLQKDLSAAAAVAIAIGPEGGWTPEEIAEAAVKGYQPVSLGSAILRAVTASIVALAIVAAVREPYR</sequence>
<feature type="domain" description="Ribosomal RNA small subunit methyltransferase E PUA-like" evidence="14">
    <location>
        <begin position="24"/>
        <end position="56"/>
    </location>
</feature>